<gene>
    <name evidence="7" type="ORF">DFR67_105199</name>
</gene>
<keyword evidence="4" id="KW-0010">Activator</keyword>
<evidence type="ECO:0000256" key="3">
    <source>
        <dbReference type="ARBA" id="ARBA00023125"/>
    </source>
</evidence>
<dbReference type="Gene3D" id="1.10.10.10">
    <property type="entry name" value="Winged helix-like DNA-binding domain superfamily/Winged helix DNA-binding domain"/>
    <property type="match status" value="1"/>
</dbReference>
<reference evidence="7 8" key="1">
    <citation type="submission" date="2018-06" db="EMBL/GenBank/DDBJ databases">
        <title>Genomic Encyclopedia of Type Strains, Phase IV (KMG-IV): sequencing the most valuable type-strain genomes for metagenomic binning, comparative biology and taxonomic classification.</title>
        <authorList>
            <person name="Goeker M."/>
        </authorList>
    </citation>
    <scope>NUCLEOTIDE SEQUENCE [LARGE SCALE GENOMIC DNA]</scope>
    <source>
        <strain evidence="7 8">DSM 45521</strain>
    </source>
</reference>
<organism evidence="7 8">
    <name type="scientific">Williamsia limnetica</name>
    <dbReference type="NCBI Taxonomy" id="882452"/>
    <lineage>
        <taxon>Bacteria</taxon>
        <taxon>Bacillati</taxon>
        <taxon>Actinomycetota</taxon>
        <taxon>Actinomycetes</taxon>
        <taxon>Mycobacteriales</taxon>
        <taxon>Nocardiaceae</taxon>
        <taxon>Williamsia</taxon>
    </lineage>
</organism>
<dbReference type="NCBIfam" id="TIGR03298">
    <property type="entry name" value="argP"/>
    <property type="match status" value="1"/>
</dbReference>
<dbReference type="GO" id="GO:0003677">
    <property type="term" value="F:DNA binding"/>
    <property type="evidence" value="ECO:0007669"/>
    <property type="project" value="UniProtKB-KW"/>
</dbReference>
<dbReference type="SUPFAM" id="SSF53850">
    <property type="entry name" value="Periplasmic binding protein-like II"/>
    <property type="match status" value="1"/>
</dbReference>
<accession>A0A318RNA2</accession>
<sequence>MMDISSEGLQTLAAVVREGTFDAAAETLHVTPSAVSQRMKALEAAVGRVLVQRTKPARATPDGEVLLRLAAQWDLLRLEAAADLTGKPETHHEDSRDTPRMHLPIATNADSMSIWLLPVVAEIQRRHPVAVEILRDDESHSTGFLRAGQAVGAVTSDPRPVRGCSVLPIGAMRYLPVASVEFIETWLPDGLRASDLGRAPMVAFDRKDTIQFDLLGRLTRRHVDPPTTYVPASAEYHRAVELGVGWGAVPASQIQPALDAGTVKTLGSRHVDVQLFWQYWKLESPIINDLTDLVQTAAGEVLY</sequence>
<dbReference type="EMBL" id="QJSP01000005">
    <property type="protein sequence ID" value="PYE18054.1"/>
    <property type="molecule type" value="Genomic_DNA"/>
</dbReference>
<proteinExistence type="inferred from homology"/>
<keyword evidence="2" id="KW-0805">Transcription regulation</keyword>
<comment type="caution">
    <text evidence="7">The sequence shown here is derived from an EMBL/GenBank/DDBJ whole genome shotgun (WGS) entry which is preliminary data.</text>
</comment>
<protein>
    <submittedName>
        <fullName evidence="7">LysR family transcriptional regulator</fullName>
    </submittedName>
</protein>
<keyword evidence="5" id="KW-0804">Transcription</keyword>
<dbReference type="SUPFAM" id="SSF46785">
    <property type="entry name" value="Winged helix' DNA-binding domain"/>
    <property type="match status" value="1"/>
</dbReference>
<evidence type="ECO:0000259" key="6">
    <source>
        <dbReference type="PROSITE" id="PS50931"/>
    </source>
</evidence>
<evidence type="ECO:0000256" key="1">
    <source>
        <dbReference type="ARBA" id="ARBA00009437"/>
    </source>
</evidence>
<dbReference type="NCBIfam" id="NF002964">
    <property type="entry name" value="PRK03635.1"/>
    <property type="match status" value="1"/>
</dbReference>
<feature type="domain" description="HTH lysR-type" evidence="6">
    <location>
        <begin position="4"/>
        <end position="60"/>
    </location>
</feature>
<dbReference type="Pfam" id="PF00126">
    <property type="entry name" value="HTH_1"/>
    <property type="match status" value="1"/>
</dbReference>
<dbReference type="Pfam" id="PF03466">
    <property type="entry name" value="LysR_substrate"/>
    <property type="match status" value="1"/>
</dbReference>
<dbReference type="InterPro" id="IPR036390">
    <property type="entry name" value="WH_DNA-bd_sf"/>
</dbReference>
<dbReference type="PANTHER" id="PTHR30579:SF2">
    <property type="entry name" value="HTH-TYPE TRANSCRIPTIONAL REGULATOR ARGP"/>
    <property type="match status" value="1"/>
</dbReference>
<evidence type="ECO:0000313" key="7">
    <source>
        <dbReference type="EMBL" id="PYE18054.1"/>
    </source>
</evidence>
<keyword evidence="8" id="KW-1185">Reference proteome</keyword>
<evidence type="ECO:0000256" key="5">
    <source>
        <dbReference type="ARBA" id="ARBA00023163"/>
    </source>
</evidence>
<dbReference type="PANTHER" id="PTHR30579">
    <property type="entry name" value="TRANSCRIPTIONAL REGULATOR"/>
    <property type="match status" value="1"/>
</dbReference>
<dbReference type="InterPro" id="IPR036388">
    <property type="entry name" value="WH-like_DNA-bd_sf"/>
</dbReference>
<dbReference type="InterPro" id="IPR017685">
    <property type="entry name" value="ArgP"/>
</dbReference>
<dbReference type="GO" id="GO:0003700">
    <property type="term" value="F:DNA-binding transcription factor activity"/>
    <property type="evidence" value="ECO:0007669"/>
    <property type="project" value="InterPro"/>
</dbReference>
<evidence type="ECO:0000256" key="2">
    <source>
        <dbReference type="ARBA" id="ARBA00023015"/>
    </source>
</evidence>
<keyword evidence="3" id="KW-0238">DNA-binding</keyword>
<name>A0A318RNA2_WILLI</name>
<dbReference type="InterPro" id="IPR005119">
    <property type="entry name" value="LysR_subst-bd"/>
</dbReference>
<dbReference type="PROSITE" id="PS50931">
    <property type="entry name" value="HTH_LYSR"/>
    <property type="match status" value="1"/>
</dbReference>
<dbReference type="InterPro" id="IPR000847">
    <property type="entry name" value="LysR_HTH_N"/>
</dbReference>
<dbReference type="Gene3D" id="3.40.190.290">
    <property type="match status" value="1"/>
</dbReference>
<evidence type="ECO:0000313" key="8">
    <source>
        <dbReference type="Proteomes" id="UP000247591"/>
    </source>
</evidence>
<dbReference type="InterPro" id="IPR050176">
    <property type="entry name" value="LTTR"/>
</dbReference>
<dbReference type="AlphaFoldDB" id="A0A318RNA2"/>
<comment type="similarity">
    <text evidence="1">Belongs to the LysR transcriptional regulatory family.</text>
</comment>
<evidence type="ECO:0000256" key="4">
    <source>
        <dbReference type="ARBA" id="ARBA00023159"/>
    </source>
</evidence>
<dbReference type="Proteomes" id="UP000247591">
    <property type="component" value="Unassembled WGS sequence"/>
</dbReference>